<feature type="domain" description="AMP-binding enzyme C-terminal" evidence="2">
    <location>
        <begin position="420"/>
        <end position="494"/>
    </location>
</feature>
<dbReference type="PROSITE" id="PS00455">
    <property type="entry name" value="AMP_BINDING"/>
    <property type="match status" value="1"/>
</dbReference>
<dbReference type="InterPro" id="IPR020845">
    <property type="entry name" value="AMP-binding_CS"/>
</dbReference>
<evidence type="ECO:0000313" key="4">
    <source>
        <dbReference type="Proteomes" id="UP000315636"/>
    </source>
</evidence>
<dbReference type="Pfam" id="PF13193">
    <property type="entry name" value="AMP-binding_C"/>
    <property type="match status" value="1"/>
</dbReference>
<dbReference type="InterPro" id="IPR045851">
    <property type="entry name" value="AMP-bd_C_sf"/>
</dbReference>
<dbReference type="InterPro" id="IPR050237">
    <property type="entry name" value="ATP-dep_AMP-bd_enzyme"/>
</dbReference>
<dbReference type="EMBL" id="FXTI01000002">
    <property type="protein sequence ID" value="SMO49642.1"/>
    <property type="molecule type" value="Genomic_DNA"/>
</dbReference>
<dbReference type="Gene3D" id="3.30.300.30">
    <property type="match status" value="1"/>
</dbReference>
<dbReference type="InterPro" id="IPR025110">
    <property type="entry name" value="AMP-bd_C"/>
</dbReference>
<dbReference type="PANTHER" id="PTHR43767:SF1">
    <property type="entry name" value="NONRIBOSOMAL PEPTIDE SYNTHASE PES1 (EUROFUNG)-RELATED"/>
    <property type="match status" value="1"/>
</dbReference>
<sequence length="514" mass="57764">MKGVSIYMSVTIGLALKNQAMMNPDAEAVVTVQERYTFRELNERVNQIAHFLMERGIQKGDRVAILCLNDHPFVTIFMATVKIGAIAVPLNYRLQSAELEWIIGKCEPKMLFYDDKFSDKVKKLEDTCLQQIIQVSFQDELHPDYRLIMDTYTTEEPNVKVEPEDPYCLTYTSGTTGRPKGVISTHSNVFFSGMNTFVSSVHSDDRYLLAVPLFHISGVTCMSSSILMGFTLVLISHFHPSHIWDLAEKERVHQMGAVPAMLKLMLPALMESERQVETLREISIGGTAVEAELMKQYEALGYPVRVMYGATECTGTVTQRNPMGKTKYSTVGNALYAEFKVVDPDSGEELPTGKVGEVIIRGPQVFVGYWKNEEETHKVLKNGWYHTGDAGWVDEDGLLYVVDRYKDVIHLSGDKVYPAEVESVIQKMEGVWEVAVVGKKDPLWGETPCACVVAEDGVDLTEQEILRYTHSKLAKHKLFEVVLMDDLPKNSTGKVMKPQLVERLESGKENVTKG</sequence>
<gene>
    <name evidence="3" type="ORF">SAMN06264849_102333</name>
</gene>
<evidence type="ECO:0000259" key="2">
    <source>
        <dbReference type="Pfam" id="PF13193"/>
    </source>
</evidence>
<dbReference type="SUPFAM" id="SSF56801">
    <property type="entry name" value="Acetyl-CoA synthetase-like"/>
    <property type="match status" value="1"/>
</dbReference>
<organism evidence="3 4">
    <name type="scientific">Melghirimyces algeriensis</name>
    <dbReference type="NCBI Taxonomy" id="910412"/>
    <lineage>
        <taxon>Bacteria</taxon>
        <taxon>Bacillati</taxon>
        <taxon>Bacillota</taxon>
        <taxon>Bacilli</taxon>
        <taxon>Bacillales</taxon>
        <taxon>Thermoactinomycetaceae</taxon>
        <taxon>Melghirimyces</taxon>
    </lineage>
</organism>
<name>A0A521BR47_9BACL</name>
<dbReference type="Pfam" id="PF00501">
    <property type="entry name" value="AMP-binding"/>
    <property type="match status" value="1"/>
</dbReference>
<feature type="domain" description="AMP-dependent synthetase/ligase" evidence="1">
    <location>
        <begin position="17"/>
        <end position="370"/>
    </location>
</feature>
<evidence type="ECO:0000259" key="1">
    <source>
        <dbReference type="Pfam" id="PF00501"/>
    </source>
</evidence>
<dbReference type="InterPro" id="IPR042099">
    <property type="entry name" value="ANL_N_sf"/>
</dbReference>
<keyword evidence="4" id="KW-1185">Reference proteome</keyword>
<dbReference type="Gene3D" id="3.40.50.12780">
    <property type="entry name" value="N-terminal domain of ligase-like"/>
    <property type="match status" value="1"/>
</dbReference>
<dbReference type="InterPro" id="IPR000873">
    <property type="entry name" value="AMP-dep_synth/lig_dom"/>
</dbReference>
<dbReference type="PANTHER" id="PTHR43767">
    <property type="entry name" value="LONG-CHAIN-FATTY-ACID--COA LIGASE"/>
    <property type="match status" value="1"/>
</dbReference>
<dbReference type="Proteomes" id="UP000315636">
    <property type="component" value="Unassembled WGS sequence"/>
</dbReference>
<protein>
    <submittedName>
        <fullName evidence="3">Long-chain acyl-CoA synthetase</fullName>
    </submittedName>
</protein>
<accession>A0A521BR47</accession>
<evidence type="ECO:0000313" key="3">
    <source>
        <dbReference type="EMBL" id="SMO49642.1"/>
    </source>
</evidence>
<dbReference type="GO" id="GO:0016878">
    <property type="term" value="F:acid-thiol ligase activity"/>
    <property type="evidence" value="ECO:0007669"/>
    <property type="project" value="UniProtKB-ARBA"/>
</dbReference>
<dbReference type="OrthoDB" id="9757771at2"/>
<reference evidence="3 4" key="1">
    <citation type="submission" date="2017-05" db="EMBL/GenBank/DDBJ databases">
        <authorList>
            <person name="Varghese N."/>
            <person name="Submissions S."/>
        </authorList>
    </citation>
    <scope>NUCLEOTIDE SEQUENCE [LARGE SCALE GENOMIC DNA]</scope>
    <source>
        <strain evidence="3 4">DSM 45474</strain>
    </source>
</reference>
<dbReference type="AlphaFoldDB" id="A0A521BR47"/>
<proteinExistence type="predicted"/>